<dbReference type="OrthoDB" id="9909019at2759"/>
<evidence type="ECO:0000256" key="1">
    <source>
        <dbReference type="ARBA" id="ARBA00004477"/>
    </source>
</evidence>
<dbReference type="InterPro" id="IPR001594">
    <property type="entry name" value="Palmitoyltrfase_DHHC"/>
</dbReference>
<evidence type="ECO:0000313" key="14">
    <source>
        <dbReference type="EMBL" id="CCG20488.1"/>
    </source>
</evidence>
<keyword evidence="15" id="KW-1185">Reference proteome</keyword>
<dbReference type="RefSeq" id="XP_003865929.1">
    <property type="nucleotide sequence ID" value="XM_003865881.1"/>
</dbReference>
<feature type="transmembrane region" description="Helical" evidence="12">
    <location>
        <begin position="99"/>
        <end position="119"/>
    </location>
</feature>
<feature type="transmembrane region" description="Helical" evidence="12">
    <location>
        <begin position="190"/>
        <end position="213"/>
    </location>
</feature>
<comment type="domain">
    <text evidence="12">The DHHC domain is required for palmitoyltransferase activity.</text>
</comment>
<evidence type="ECO:0000259" key="13">
    <source>
        <dbReference type="Pfam" id="PF01529"/>
    </source>
</evidence>
<evidence type="ECO:0000256" key="9">
    <source>
        <dbReference type="ARBA" id="ARBA00023315"/>
    </source>
</evidence>
<comment type="catalytic activity">
    <reaction evidence="11 12">
        <text>L-cysteinyl-[protein] + hexadecanoyl-CoA = S-hexadecanoyl-L-cysteinyl-[protein] + CoA</text>
        <dbReference type="Rhea" id="RHEA:36683"/>
        <dbReference type="Rhea" id="RHEA-COMP:10131"/>
        <dbReference type="Rhea" id="RHEA-COMP:11032"/>
        <dbReference type="ChEBI" id="CHEBI:29950"/>
        <dbReference type="ChEBI" id="CHEBI:57287"/>
        <dbReference type="ChEBI" id="CHEBI:57379"/>
        <dbReference type="ChEBI" id="CHEBI:74151"/>
        <dbReference type="EC" id="2.3.1.225"/>
    </reaction>
</comment>
<accession>H8WVL5</accession>
<keyword evidence="6 12" id="KW-0472">Membrane</keyword>
<dbReference type="GO" id="GO:0005789">
    <property type="term" value="C:endoplasmic reticulum membrane"/>
    <property type="evidence" value="ECO:0007669"/>
    <property type="project" value="UniProtKB-SubCell"/>
</dbReference>
<dbReference type="HOGENOM" id="CLU_042181_2_0_1"/>
<reference evidence="14 15" key="1">
    <citation type="journal article" date="2012" name="PLoS ONE">
        <title>Sequence and analysis of the genome of the pathogenic yeast Candida orthopsilosis.</title>
        <authorList>
            <person name="Riccombeni A."/>
            <person name="Vidanes G."/>
            <person name="Proux-Wera E."/>
            <person name="Wolfe K.H."/>
            <person name="Butler G."/>
        </authorList>
    </citation>
    <scope>NUCLEOTIDE SEQUENCE [LARGE SCALE GENOMIC DNA]</scope>
    <source>
        <strain evidence="14 15">Co 90-125</strain>
    </source>
</reference>
<evidence type="ECO:0000256" key="12">
    <source>
        <dbReference type="RuleBase" id="RU079119"/>
    </source>
</evidence>
<evidence type="ECO:0000256" key="4">
    <source>
        <dbReference type="ARBA" id="ARBA00022824"/>
    </source>
</evidence>
<evidence type="ECO:0000256" key="8">
    <source>
        <dbReference type="ARBA" id="ARBA00023288"/>
    </source>
</evidence>
<name>H8WVL5_CANO9</name>
<feature type="transmembrane region" description="Helical" evidence="12">
    <location>
        <begin position="233"/>
        <end position="254"/>
    </location>
</feature>
<feature type="transmembrane region" description="Helical" evidence="12">
    <location>
        <begin position="6"/>
        <end position="23"/>
    </location>
</feature>
<feature type="transmembrane region" description="Helical" evidence="12">
    <location>
        <begin position="65"/>
        <end position="87"/>
    </location>
</feature>
<keyword evidence="9 12" id="KW-0012">Acyltransferase</keyword>
<organism evidence="14 15">
    <name type="scientific">Candida orthopsilosis (strain 90-125)</name>
    <name type="common">Yeast</name>
    <dbReference type="NCBI Taxonomy" id="1136231"/>
    <lineage>
        <taxon>Eukaryota</taxon>
        <taxon>Fungi</taxon>
        <taxon>Dikarya</taxon>
        <taxon>Ascomycota</taxon>
        <taxon>Saccharomycotina</taxon>
        <taxon>Pichiomycetes</taxon>
        <taxon>Debaryomycetaceae</taxon>
        <taxon>Candida/Lodderomyces clade</taxon>
        <taxon>Candida</taxon>
    </lineage>
</organism>
<dbReference type="EMBL" id="HE681719">
    <property type="protein sequence ID" value="CCG20488.1"/>
    <property type="molecule type" value="Genomic_DNA"/>
</dbReference>
<sequence length="359" mass="41155">MLFKLILGISITSFLLTILLIFGDSPSFRNTPIQNARIRLLNLFAKLSSFYNYLDKRTDGRFIQYLGWLVPIGYIIVVTICFQQFLIKTKPMIDVGSIKMGYILSSMALIYVATLLCALSNPGIVNSKSTKSYPYQPNQLIFFRDNKCNSCQIVKPARSKHCSVCGHCYLLYDHHCVWVNNCIGWKNYRWFFLFLFVNINMLMYGGILCYKALSPQMTRISQLWNVITTTTDANKVTGVFLILCTIFTPIVVIFTGLHLRYIYLGVTTNELDKWGEVEYLVDLGLLYKVSPNIDNETYVEKARDSTGAVVYISLKDETILVSETNSPGYNFTPVLSVVDDLINDYDRGFWNNFKERLLV</sequence>
<comment type="similarity">
    <text evidence="10">Belongs to the DHHC palmitoyltransferase family. SWF1 subfamily.</text>
</comment>
<dbReference type="GO" id="GO:0006612">
    <property type="term" value="P:protein targeting to membrane"/>
    <property type="evidence" value="ECO:0007669"/>
    <property type="project" value="TreeGrafter"/>
</dbReference>
<dbReference type="EC" id="2.3.1.225" evidence="12"/>
<dbReference type="GeneID" id="14537705"/>
<dbReference type="PANTHER" id="PTHR22883">
    <property type="entry name" value="ZINC FINGER DHHC DOMAIN CONTAINING PROTEIN"/>
    <property type="match status" value="1"/>
</dbReference>
<dbReference type="GO" id="GO:0005794">
    <property type="term" value="C:Golgi apparatus"/>
    <property type="evidence" value="ECO:0007669"/>
    <property type="project" value="TreeGrafter"/>
</dbReference>
<gene>
    <name evidence="14" type="ORF">CORT_0A00970</name>
</gene>
<dbReference type="Pfam" id="PF01529">
    <property type="entry name" value="DHHC"/>
    <property type="match status" value="1"/>
</dbReference>
<evidence type="ECO:0000256" key="2">
    <source>
        <dbReference type="ARBA" id="ARBA00022679"/>
    </source>
</evidence>
<dbReference type="InterPro" id="IPR039859">
    <property type="entry name" value="PFA4/ZDH16/20/ERF2-like"/>
</dbReference>
<protein>
    <recommendedName>
        <fullName evidence="12">Palmitoyltransferase</fullName>
        <ecNumber evidence="12">2.3.1.225</ecNumber>
    </recommendedName>
</protein>
<evidence type="ECO:0000313" key="15">
    <source>
        <dbReference type="Proteomes" id="UP000005018"/>
    </source>
</evidence>
<dbReference type="AlphaFoldDB" id="H8WVL5"/>
<dbReference type="PANTHER" id="PTHR22883:SF489">
    <property type="entry name" value="PALMITOYLTRANSFERASE SWF1"/>
    <property type="match status" value="1"/>
</dbReference>
<keyword evidence="7" id="KW-0564">Palmitate</keyword>
<evidence type="ECO:0000256" key="11">
    <source>
        <dbReference type="ARBA" id="ARBA00048048"/>
    </source>
</evidence>
<dbReference type="KEGG" id="cot:CORT_0A00970"/>
<comment type="subcellular location">
    <subcellularLocation>
        <location evidence="1">Endoplasmic reticulum membrane</location>
        <topology evidence="1">Multi-pass membrane protein</topology>
    </subcellularLocation>
</comment>
<keyword evidence="8" id="KW-0449">Lipoprotein</keyword>
<keyword evidence="5 12" id="KW-1133">Transmembrane helix</keyword>
<evidence type="ECO:0000256" key="10">
    <source>
        <dbReference type="ARBA" id="ARBA00038463"/>
    </source>
</evidence>
<evidence type="ECO:0000256" key="7">
    <source>
        <dbReference type="ARBA" id="ARBA00023139"/>
    </source>
</evidence>
<dbReference type="Proteomes" id="UP000005018">
    <property type="component" value="Chromosome 1"/>
</dbReference>
<keyword evidence="3 12" id="KW-0812">Transmembrane</keyword>
<evidence type="ECO:0000256" key="5">
    <source>
        <dbReference type="ARBA" id="ARBA00022989"/>
    </source>
</evidence>
<keyword evidence="4" id="KW-0256">Endoplasmic reticulum</keyword>
<feature type="domain" description="Palmitoyltransferase DHHC" evidence="13">
    <location>
        <begin position="143"/>
        <end position="273"/>
    </location>
</feature>
<proteinExistence type="inferred from homology"/>
<keyword evidence="2 12" id="KW-0808">Transferase</keyword>
<evidence type="ECO:0000256" key="3">
    <source>
        <dbReference type="ARBA" id="ARBA00022692"/>
    </source>
</evidence>
<dbReference type="PROSITE" id="PS50216">
    <property type="entry name" value="DHHC"/>
    <property type="match status" value="1"/>
</dbReference>
<evidence type="ECO:0000256" key="6">
    <source>
        <dbReference type="ARBA" id="ARBA00023136"/>
    </source>
</evidence>
<dbReference type="eggNOG" id="KOG1312">
    <property type="taxonomic scope" value="Eukaryota"/>
</dbReference>
<dbReference type="GO" id="GO:0019706">
    <property type="term" value="F:protein-cysteine S-palmitoyltransferase activity"/>
    <property type="evidence" value="ECO:0007669"/>
    <property type="project" value="UniProtKB-EC"/>
</dbReference>